<dbReference type="Proteomes" id="UP000245133">
    <property type="component" value="Unassembled WGS sequence"/>
</dbReference>
<comment type="caution">
    <text evidence="1">The sequence shown here is derived from an EMBL/GenBank/DDBJ whole genome shotgun (WGS) entry which is preliminary data.</text>
</comment>
<name>A0A2P2DYF5_9LEPT</name>
<accession>A0A2P2DYF5</accession>
<organism evidence="1 2">
    <name type="scientific">Leptospira ryugenii</name>
    <dbReference type="NCBI Taxonomy" id="1917863"/>
    <lineage>
        <taxon>Bacteria</taxon>
        <taxon>Pseudomonadati</taxon>
        <taxon>Spirochaetota</taxon>
        <taxon>Spirochaetia</taxon>
        <taxon>Leptospirales</taxon>
        <taxon>Leptospiraceae</taxon>
        <taxon>Leptospira</taxon>
    </lineage>
</organism>
<keyword evidence="2" id="KW-1185">Reference proteome</keyword>
<evidence type="ECO:0000313" key="1">
    <source>
        <dbReference type="EMBL" id="GBF49668.1"/>
    </source>
</evidence>
<dbReference type="RefSeq" id="WP_108974743.1">
    <property type="nucleotide sequence ID" value="NZ_BFBB01000003.1"/>
</dbReference>
<sequence length="204" mass="23980">MDYGWQTFKEDDQTLRFKSIEFEHLTYLQFLSGKTKEAIFENQKAIDTLVKSIEENSKKNAQDLPVSVKFDIFQKNILVLTNIALKRVLEKQTGEVLKYDEGMLENRIWLHESAMHMFIYLETFVIRDRSDLMEAILLSELKKSGTSTLFVSKEISNLIFKIINERMSYWISPEMKQVLDTYRLKLDATLPSCEFVNLIEKKCV</sequence>
<protein>
    <submittedName>
        <fullName evidence="1">Uncharacterized protein</fullName>
    </submittedName>
</protein>
<dbReference type="EMBL" id="BFBB01000003">
    <property type="protein sequence ID" value="GBF49668.1"/>
    <property type="molecule type" value="Genomic_DNA"/>
</dbReference>
<reference evidence="1 2" key="1">
    <citation type="submission" date="2018-02" db="EMBL/GenBank/DDBJ databases">
        <title>Novel Leptospira species isolated from soil and water in Japan.</title>
        <authorList>
            <person name="Nakao R."/>
            <person name="Masuzawa T."/>
        </authorList>
    </citation>
    <scope>NUCLEOTIDE SEQUENCE [LARGE SCALE GENOMIC DNA]</scope>
    <source>
        <strain evidence="1 2">YH101</strain>
    </source>
</reference>
<gene>
    <name evidence="1" type="ORF">LPTSP4_11840</name>
</gene>
<evidence type="ECO:0000313" key="2">
    <source>
        <dbReference type="Proteomes" id="UP000245133"/>
    </source>
</evidence>
<proteinExistence type="predicted"/>
<dbReference type="AlphaFoldDB" id="A0A2P2DYF5"/>